<keyword evidence="3" id="KW-0812">Transmembrane</keyword>
<protein>
    <recommendedName>
        <fullName evidence="4">ABC transporter family G domain-containing protein</fullName>
    </recommendedName>
</protein>
<proteinExistence type="predicted"/>
<dbReference type="AlphaFoldDB" id="A0AAN7R4L7"/>
<organism evidence="5 6">
    <name type="scientific">Trapa natans</name>
    <name type="common">Water chestnut</name>
    <dbReference type="NCBI Taxonomy" id="22666"/>
    <lineage>
        <taxon>Eukaryota</taxon>
        <taxon>Viridiplantae</taxon>
        <taxon>Streptophyta</taxon>
        <taxon>Embryophyta</taxon>
        <taxon>Tracheophyta</taxon>
        <taxon>Spermatophyta</taxon>
        <taxon>Magnoliopsida</taxon>
        <taxon>eudicotyledons</taxon>
        <taxon>Gunneridae</taxon>
        <taxon>Pentapetalae</taxon>
        <taxon>rosids</taxon>
        <taxon>malvids</taxon>
        <taxon>Myrtales</taxon>
        <taxon>Lythraceae</taxon>
        <taxon>Trapa</taxon>
    </lineage>
</organism>
<evidence type="ECO:0000256" key="3">
    <source>
        <dbReference type="SAM" id="Phobius"/>
    </source>
</evidence>
<feature type="transmembrane region" description="Helical" evidence="3">
    <location>
        <begin position="37"/>
        <end position="54"/>
    </location>
</feature>
<evidence type="ECO:0000313" key="6">
    <source>
        <dbReference type="Proteomes" id="UP001346149"/>
    </source>
</evidence>
<evidence type="ECO:0000313" key="5">
    <source>
        <dbReference type="EMBL" id="KAK4789572.1"/>
    </source>
</evidence>
<reference evidence="5 6" key="1">
    <citation type="journal article" date="2023" name="Hortic Res">
        <title>Pangenome of water caltrop reveals structural variations and asymmetric subgenome divergence after allopolyploidization.</title>
        <authorList>
            <person name="Zhang X."/>
            <person name="Chen Y."/>
            <person name="Wang L."/>
            <person name="Yuan Y."/>
            <person name="Fang M."/>
            <person name="Shi L."/>
            <person name="Lu R."/>
            <person name="Comes H.P."/>
            <person name="Ma Y."/>
            <person name="Chen Y."/>
            <person name="Huang G."/>
            <person name="Zhou Y."/>
            <person name="Zheng Z."/>
            <person name="Qiu Y."/>
        </authorList>
    </citation>
    <scope>NUCLEOTIDE SEQUENCE [LARGE SCALE GENOMIC DNA]</scope>
    <source>
        <strain evidence="5">F231</strain>
    </source>
</reference>
<feature type="domain" description="ABC transporter family G" evidence="4">
    <location>
        <begin position="3"/>
        <end position="80"/>
    </location>
</feature>
<dbReference type="EMBL" id="JAXQNO010000010">
    <property type="protein sequence ID" value="KAK4789572.1"/>
    <property type="molecule type" value="Genomic_DNA"/>
</dbReference>
<keyword evidence="1" id="KW-0813">Transport</keyword>
<evidence type="ECO:0000256" key="1">
    <source>
        <dbReference type="ARBA" id="ARBA00022448"/>
    </source>
</evidence>
<accession>A0AAN7R4L7</accession>
<dbReference type="GO" id="GO:0140359">
    <property type="term" value="F:ABC-type transporter activity"/>
    <property type="evidence" value="ECO:0007669"/>
    <property type="project" value="InterPro"/>
</dbReference>
<name>A0AAN7R4L7_TRANT</name>
<evidence type="ECO:0000256" key="2">
    <source>
        <dbReference type="ARBA" id="ARBA00023136"/>
    </source>
</evidence>
<feature type="transmembrane region" description="Helical" evidence="3">
    <location>
        <begin position="97"/>
        <end position="117"/>
    </location>
</feature>
<keyword evidence="2 3" id="KW-0472">Membrane</keyword>
<comment type="caution">
    <text evidence="5">The sequence shown here is derived from an EMBL/GenBank/DDBJ whole genome shotgun (WGS) entry which is preliminary data.</text>
</comment>
<dbReference type="Pfam" id="PF19055">
    <property type="entry name" value="ABC2_membrane_7"/>
    <property type="match status" value="1"/>
</dbReference>
<gene>
    <name evidence="5" type="ORF">SAY86_016876</name>
</gene>
<evidence type="ECO:0000259" key="4">
    <source>
        <dbReference type="Pfam" id="PF19055"/>
    </source>
</evidence>
<dbReference type="Proteomes" id="UP001346149">
    <property type="component" value="Unassembled WGS sequence"/>
</dbReference>
<sequence>MPSKDFSGRITPEALFQYRYYLGRVGKQRLRVAEIQAMDYLILILVGACLGTLAKVSDESFGVLGYTYSVISVCKFSCFTILNIVSHISALIFFHHFIFLLVCSTAMQIFSFEIIYFGQTRILERVWQE</sequence>
<feature type="transmembrane region" description="Helical" evidence="3">
    <location>
        <begin position="66"/>
        <end position="85"/>
    </location>
</feature>
<keyword evidence="3" id="KW-1133">Transmembrane helix</keyword>
<dbReference type="InterPro" id="IPR043926">
    <property type="entry name" value="ABCG_dom"/>
</dbReference>
<keyword evidence="6" id="KW-1185">Reference proteome</keyword>